<evidence type="ECO:0000256" key="2">
    <source>
        <dbReference type="SAM" id="MobiDB-lite"/>
    </source>
</evidence>
<comment type="caution">
    <text evidence="4">The sequence shown here is derived from an EMBL/GenBank/DDBJ whole genome shotgun (WGS) entry which is preliminary data.</text>
</comment>
<keyword evidence="5" id="KW-1185">Reference proteome</keyword>
<dbReference type="EMBL" id="JACMSC010000015">
    <property type="protein sequence ID" value="KAG6486608.1"/>
    <property type="molecule type" value="Genomic_DNA"/>
</dbReference>
<dbReference type="InterPro" id="IPR036875">
    <property type="entry name" value="Znf_CCHC_sf"/>
</dbReference>
<dbReference type="Pfam" id="PF22936">
    <property type="entry name" value="Pol_BBD"/>
    <property type="match status" value="1"/>
</dbReference>
<dbReference type="InterPro" id="IPR054722">
    <property type="entry name" value="PolX-like_BBD"/>
</dbReference>
<dbReference type="PANTHER" id="PTHR47592:SF27">
    <property type="entry name" value="OS08G0421700 PROTEIN"/>
    <property type="match status" value="1"/>
</dbReference>
<evidence type="ECO:0000313" key="5">
    <source>
        <dbReference type="Proteomes" id="UP000734854"/>
    </source>
</evidence>
<proteinExistence type="predicted"/>
<dbReference type="GO" id="GO:0003676">
    <property type="term" value="F:nucleic acid binding"/>
    <property type="evidence" value="ECO:0007669"/>
    <property type="project" value="InterPro"/>
</dbReference>
<dbReference type="Pfam" id="PF07727">
    <property type="entry name" value="RVT_2"/>
    <property type="match status" value="1"/>
</dbReference>
<name>A0A8J5FIS0_ZINOF</name>
<feature type="region of interest" description="Disordered" evidence="2">
    <location>
        <begin position="95"/>
        <end position="129"/>
    </location>
</feature>
<feature type="compositionally biased region" description="Polar residues" evidence="2">
    <location>
        <begin position="358"/>
        <end position="375"/>
    </location>
</feature>
<dbReference type="Gene3D" id="4.10.60.10">
    <property type="entry name" value="Zinc finger, CCHC-type"/>
    <property type="match status" value="1"/>
</dbReference>
<dbReference type="AlphaFoldDB" id="A0A8J5FIS0"/>
<evidence type="ECO:0000259" key="3">
    <source>
        <dbReference type="PROSITE" id="PS50158"/>
    </source>
</evidence>
<dbReference type="SUPFAM" id="SSF57756">
    <property type="entry name" value="Retrovirus zinc finger-like domains"/>
    <property type="match status" value="1"/>
</dbReference>
<dbReference type="GO" id="GO:0008270">
    <property type="term" value="F:zinc ion binding"/>
    <property type="evidence" value="ECO:0007669"/>
    <property type="project" value="UniProtKB-KW"/>
</dbReference>
<keyword evidence="1" id="KW-0863">Zinc-finger</keyword>
<accession>A0A8J5FIS0</accession>
<reference evidence="4 5" key="1">
    <citation type="submission" date="2020-08" db="EMBL/GenBank/DDBJ databases">
        <title>Plant Genome Project.</title>
        <authorList>
            <person name="Zhang R.-G."/>
        </authorList>
    </citation>
    <scope>NUCLEOTIDE SEQUENCE [LARGE SCALE GENOMIC DNA]</scope>
    <source>
        <tissue evidence="4">Rhizome</tissue>
    </source>
</reference>
<dbReference type="PROSITE" id="PS50158">
    <property type="entry name" value="ZF_CCHC"/>
    <property type="match status" value="1"/>
</dbReference>
<dbReference type="SMART" id="SM00343">
    <property type="entry name" value="ZnF_C2HC"/>
    <property type="match status" value="2"/>
</dbReference>
<dbReference type="PANTHER" id="PTHR47592">
    <property type="entry name" value="PBF68 PROTEIN"/>
    <property type="match status" value="1"/>
</dbReference>
<dbReference type="InterPro" id="IPR001878">
    <property type="entry name" value="Znf_CCHC"/>
</dbReference>
<organism evidence="4 5">
    <name type="scientific">Zingiber officinale</name>
    <name type="common">Ginger</name>
    <name type="synonym">Amomum zingiber</name>
    <dbReference type="NCBI Taxonomy" id="94328"/>
    <lineage>
        <taxon>Eukaryota</taxon>
        <taxon>Viridiplantae</taxon>
        <taxon>Streptophyta</taxon>
        <taxon>Embryophyta</taxon>
        <taxon>Tracheophyta</taxon>
        <taxon>Spermatophyta</taxon>
        <taxon>Magnoliopsida</taxon>
        <taxon>Liliopsida</taxon>
        <taxon>Zingiberales</taxon>
        <taxon>Zingiberaceae</taxon>
        <taxon>Zingiber</taxon>
    </lineage>
</organism>
<dbReference type="Proteomes" id="UP000734854">
    <property type="component" value="Unassembled WGS sequence"/>
</dbReference>
<dbReference type="InterPro" id="IPR013103">
    <property type="entry name" value="RVT_2"/>
</dbReference>
<keyword evidence="1" id="KW-0862">Zinc</keyword>
<evidence type="ECO:0000256" key="1">
    <source>
        <dbReference type="PROSITE-ProRule" id="PRU00047"/>
    </source>
</evidence>
<feature type="region of interest" description="Disordered" evidence="2">
    <location>
        <begin position="355"/>
        <end position="384"/>
    </location>
</feature>
<feature type="domain" description="CCHC-type" evidence="3">
    <location>
        <begin position="143"/>
        <end position="156"/>
    </location>
</feature>
<feature type="compositionally biased region" description="Basic and acidic residues" evidence="2">
    <location>
        <begin position="96"/>
        <end position="108"/>
    </location>
</feature>
<protein>
    <recommendedName>
        <fullName evidence="3">CCHC-type domain-containing protein</fullName>
    </recommendedName>
</protein>
<evidence type="ECO:0000313" key="4">
    <source>
        <dbReference type="EMBL" id="KAG6486608.1"/>
    </source>
</evidence>
<keyword evidence="1" id="KW-0479">Metal-binding</keyword>
<gene>
    <name evidence="4" type="ORF">ZIOFF_055186</name>
</gene>
<sequence>MATSSSSMFFTYSPSQNPIFDGEHYDYWSSQMETIFLSQDLWSIINKDDNSSSDEGEATTSEEKGKAVKEIVIEKAAKENVMKDAMALRILQQSQEQKDCAENNRESYGRGGRSRGRGRGHAGSQFRRDDQFWNRSGNIKGNCYVCKKAGHESKDCHFRCRRCKIPNHSERDCYYKNKQQQQQSSQSTVNFSKENESKQVFYSCFNTVEDMNEVWFLDSGSSNHVTGNKEHFVEIDNSYNSLLELGDSKKLKIEGKGVVAIKAANGEEKQINDVFYSPCITQNLLSVGQIMKKGYKITFADGQCEIVDKNEKRIVGLMLLKEKNMVTGLPRIQPTETGFCEGCVYGKQHQAPVAVPSLNPTNSTAAGSSGTNSENEISEDETPPQRYRSLTDIYEQANLALATFEPQNFEEATKEEQWRNAMKEEMLSIERNDTSVEPSLYVKKCDADFLVACLYMDDLIYTSTSKALLEEFKKAIMDEFEMTDLGLMKYFLGFQVRQSKGEIFISQEKYVDDILKKFHMEKAKAVATPMALNEKLQQYDVQESSGMTTGDVMPISPICNFTTDFGRHSSSRDRVKVCPENEVS</sequence>